<protein>
    <submittedName>
        <fullName evidence="1">Uncharacterized protein</fullName>
    </submittedName>
</protein>
<dbReference type="AlphaFoldDB" id="A0A6C0H0L5"/>
<proteinExistence type="predicted"/>
<evidence type="ECO:0000313" key="1">
    <source>
        <dbReference type="EMBL" id="QHT73947.1"/>
    </source>
</evidence>
<dbReference type="EMBL" id="MN739834">
    <property type="protein sequence ID" value="QHT73947.1"/>
    <property type="molecule type" value="Genomic_DNA"/>
</dbReference>
<organism evidence="1">
    <name type="scientific">viral metagenome</name>
    <dbReference type="NCBI Taxonomy" id="1070528"/>
    <lineage>
        <taxon>unclassified sequences</taxon>
        <taxon>metagenomes</taxon>
        <taxon>organismal metagenomes</taxon>
    </lineage>
</organism>
<name>A0A6C0H0L5_9ZZZZ</name>
<reference evidence="1" key="1">
    <citation type="journal article" date="2020" name="Nature">
        <title>Giant virus diversity and host interactions through global metagenomics.</title>
        <authorList>
            <person name="Schulz F."/>
            <person name="Roux S."/>
            <person name="Paez-Espino D."/>
            <person name="Jungbluth S."/>
            <person name="Walsh D.A."/>
            <person name="Denef V.J."/>
            <person name="McMahon K.D."/>
            <person name="Konstantinidis K.T."/>
            <person name="Eloe-Fadrosh E.A."/>
            <person name="Kyrpides N.C."/>
            <person name="Woyke T."/>
        </authorList>
    </citation>
    <scope>NUCLEOTIDE SEQUENCE</scope>
    <source>
        <strain evidence="1">GVMAG-M-3300023179-4</strain>
    </source>
</reference>
<sequence>MNEIISKLKYGQCNVENCPKNNLEKKDKIIINNILNKIKIKQSYDWYKNELKLIQSFQLLLNEYPNYDYKSIVGSKTHLQLSKIEDSKYDTFNYYLKYLNKKYKINIDFKNIKNIYYSLRNIILTLKDQLNMPRPYQLLIYYPEIKLNVEFSTTAITASAPSGHCFYGLINGYLIYLSERKFFDNNYNELITLINISLDFGYHRNMGAIHFIYDNYVSYITFLDVINVYKLNDNNEYLSLIKEPLDKLFKIYNVK</sequence>
<accession>A0A6C0H0L5</accession>